<dbReference type="InterPro" id="IPR052704">
    <property type="entry name" value="ECF_Sigma-70_Domain"/>
</dbReference>
<evidence type="ECO:0000256" key="2">
    <source>
        <dbReference type="ARBA" id="ARBA00023015"/>
    </source>
</evidence>
<keyword evidence="7" id="KW-1185">Reference proteome</keyword>
<evidence type="ECO:0000256" key="4">
    <source>
        <dbReference type="ARBA" id="ARBA00023163"/>
    </source>
</evidence>
<comment type="caution">
    <text evidence="6">The sequence shown here is derived from an EMBL/GenBank/DDBJ whole genome shotgun (WGS) entry which is preliminary data.</text>
</comment>
<dbReference type="PANTHER" id="PTHR30173:SF36">
    <property type="entry name" value="ECF RNA POLYMERASE SIGMA FACTOR SIGJ"/>
    <property type="match status" value="1"/>
</dbReference>
<dbReference type="InterPro" id="IPR013249">
    <property type="entry name" value="RNA_pol_sigma70_r4_t2"/>
</dbReference>
<evidence type="ECO:0000256" key="3">
    <source>
        <dbReference type="ARBA" id="ARBA00023082"/>
    </source>
</evidence>
<dbReference type="PANTHER" id="PTHR30173">
    <property type="entry name" value="SIGMA 19 FACTOR"/>
    <property type="match status" value="1"/>
</dbReference>
<dbReference type="InterPro" id="IPR013324">
    <property type="entry name" value="RNA_pol_sigma_r3/r4-like"/>
</dbReference>
<dbReference type="Pfam" id="PF08281">
    <property type="entry name" value="Sigma70_r4_2"/>
    <property type="match status" value="1"/>
</dbReference>
<dbReference type="Gene3D" id="1.10.10.10">
    <property type="entry name" value="Winged helix-like DNA-binding domain superfamily/Winged helix DNA-binding domain"/>
    <property type="match status" value="1"/>
</dbReference>
<dbReference type="Proteomes" id="UP001470023">
    <property type="component" value="Unassembled WGS sequence"/>
</dbReference>
<feature type="domain" description="RNA polymerase sigma factor 70 region 4 type 2" evidence="5">
    <location>
        <begin position="97"/>
        <end position="142"/>
    </location>
</feature>
<keyword evidence="4" id="KW-0804">Transcription</keyword>
<evidence type="ECO:0000256" key="1">
    <source>
        <dbReference type="ARBA" id="ARBA00010641"/>
    </source>
</evidence>
<gene>
    <name evidence="6" type="ORF">ABT272_43995</name>
</gene>
<proteinExistence type="inferred from homology"/>
<evidence type="ECO:0000313" key="6">
    <source>
        <dbReference type="EMBL" id="MER6434505.1"/>
    </source>
</evidence>
<reference evidence="6 7" key="1">
    <citation type="submission" date="2024-06" db="EMBL/GenBank/DDBJ databases">
        <title>The Natural Products Discovery Center: Release of the First 8490 Sequenced Strains for Exploring Actinobacteria Biosynthetic Diversity.</title>
        <authorList>
            <person name="Kalkreuter E."/>
            <person name="Kautsar S.A."/>
            <person name="Yang D."/>
            <person name="Bader C.D."/>
            <person name="Teijaro C.N."/>
            <person name="Fluegel L."/>
            <person name="Davis C.M."/>
            <person name="Simpson J.R."/>
            <person name="Lauterbach L."/>
            <person name="Steele A.D."/>
            <person name="Gui C."/>
            <person name="Meng S."/>
            <person name="Li G."/>
            <person name="Viehrig K."/>
            <person name="Ye F."/>
            <person name="Su P."/>
            <person name="Kiefer A.F."/>
            <person name="Nichols A."/>
            <person name="Cepeda A.J."/>
            <person name="Yan W."/>
            <person name="Fan B."/>
            <person name="Jiang Y."/>
            <person name="Adhikari A."/>
            <person name="Zheng C.-J."/>
            <person name="Schuster L."/>
            <person name="Cowan T.M."/>
            <person name="Smanski M.J."/>
            <person name="Chevrette M.G."/>
            <person name="De Carvalho L.P.S."/>
            <person name="Shen B."/>
        </authorList>
    </citation>
    <scope>NUCLEOTIDE SEQUENCE [LARGE SCALE GENOMIC DNA]</scope>
    <source>
        <strain evidence="6 7">NPDC001166</strain>
    </source>
</reference>
<dbReference type="SUPFAM" id="SSF88659">
    <property type="entry name" value="Sigma3 and sigma4 domains of RNA polymerase sigma factors"/>
    <property type="match status" value="1"/>
</dbReference>
<keyword evidence="3" id="KW-0731">Sigma factor</keyword>
<evidence type="ECO:0000259" key="5">
    <source>
        <dbReference type="Pfam" id="PF08281"/>
    </source>
</evidence>
<name>A0ABV1UMH9_9ACTN</name>
<keyword evidence="2" id="KW-0805">Transcription regulation</keyword>
<dbReference type="InterPro" id="IPR036388">
    <property type="entry name" value="WH-like_DNA-bd_sf"/>
</dbReference>
<protein>
    <submittedName>
        <fullName evidence="6">Sigma factor-like helix-turn-helix DNA-binding protein</fullName>
    </submittedName>
</protein>
<dbReference type="EMBL" id="JBEPAZ010000125">
    <property type="protein sequence ID" value="MER6434505.1"/>
    <property type="molecule type" value="Genomic_DNA"/>
</dbReference>
<dbReference type="RefSeq" id="WP_352066323.1">
    <property type="nucleotide sequence ID" value="NZ_JBEPAZ010000125.1"/>
</dbReference>
<evidence type="ECO:0000313" key="7">
    <source>
        <dbReference type="Proteomes" id="UP001470023"/>
    </source>
</evidence>
<sequence>MAFFFTGEQTVHTDDIVQKVGAAFYGKLIDGPVNGLLTPYLYTITRRKAADHMKELAKRAEEFVGDDTARLEDKDAYISVNLASKVEFDQAMAVLREELSPLQLKAFVLAEAYQLQAPKIAKLLGTSPESVRDALRHARSKLRTRRVGLRLGVLVEE</sequence>
<accession>A0ABV1UMH9</accession>
<comment type="similarity">
    <text evidence="1">Belongs to the sigma-70 factor family. ECF subfamily.</text>
</comment>
<organism evidence="6 7">
    <name type="scientific">Streptomyces sp. 900105245</name>
    <dbReference type="NCBI Taxonomy" id="3154379"/>
    <lineage>
        <taxon>Bacteria</taxon>
        <taxon>Bacillati</taxon>
        <taxon>Actinomycetota</taxon>
        <taxon>Actinomycetes</taxon>
        <taxon>Kitasatosporales</taxon>
        <taxon>Streptomycetaceae</taxon>
        <taxon>Streptomyces</taxon>
    </lineage>
</organism>